<dbReference type="AlphaFoldDB" id="K7QWV4"/>
<reference evidence="1 2" key="1">
    <citation type="journal article" date="2013" name="Genome Announc.">
        <title>Whole Genome Sequencing of Thermus oshimai JL-2 and Thermus thermophilus JL-18, Incomplete Denitrifiers from the United States Great Basin.</title>
        <authorList>
            <person name="Murugapiran S.K."/>
            <person name="Huntemann M."/>
            <person name="Wei C.L."/>
            <person name="Han J."/>
            <person name="Detter J.C."/>
            <person name="Han C.S."/>
            <person name="Erkkila T.H."/>
            <person name="Teshima H."/>
            <person name="Chen A."/>
            <person name="Kyrpides N."/>
            <person name="Mavrommatis K."/>
            <person name="Markowitz V."/>
            <person name="Szeto E."/>
            <person name="Ivanova N."/>
            <person name="Pagani I."/>
            <person name="Lam J."/>
            <person name="McDonald A.I."/>
            <person name="Dodsworth J.A."/>
            <person name="Pati A."/>
            <person name="Goodwin L."/>
            <person name="Peters L."/>
            <person name="Pitluck S."/>
            <person name="Woyke T."/>
            <person name="Hedlund B.P."/>
        </authorList>
    </citation>
    <scope>NUCLEOTIDE SEQUENCE</scope>
    <source>
        <strain evidence="1 2">JL-2</strain>
        <plasmid evidence="1">pTHEOS01</plasmid>
    </source>
</reference>
<dbReference type="RefSeq" id="WP_015065338.1">
    <property type="nucleotide sequence ID" value="NC_019387.1"/>
</dbReference>
<dbReference type="Proteomes" id="UP000000211">
    <property type="component" value="Plasmid pTHEOS01"/>
</dbReference>
<geneLocation type="plasmid" evidence="1 2">
    <name>pTHEOS01</name>
</geneLocation>
<gene>
    <name evidence="1" type="ORF">Theos_2354</name>
</gene>
<keyword evidence="1" id="KW-0614">Plasmid</keyword>
<dbReference type="PATRIC" id="fig|751945.3.peg.2294"/>
<keyword evidence="2" id="KW-1185">Reference proteome</keyword>
<name>K7QWV4_THEOS</name>
<dbReference type="KEGG" id="tos:Theos_2354"/>
<dbReference type="InterPro" id="IPR045534">
    <property type="entry name" value="DUF6428"/>
</dbReference>
<dbReference type="OrthoDB" id="66316at2"/>
<dbReference type="Pfam" id="PF20001">
    <property type="entry name" value="DUF6428"/>
    <property type="match status" value="1"/>
</dbReference>
<accession>K7QWV4</accession>
<protein>
    <submittedName>
        <fullName evidence="1">Uncharacterized protein</fullName>
    </submittedName>
</protein>
<evidence type="ECO:0000313" key="2">
    <source>
        <dbReference type="Proteomes" id="UP000000211"/>
    </source>
</evidence>
<dbReference type="HOGENOM" id="CLU_123315_0_0_0"/>
<sequence length="157" mass="17314">MNTQGFLQTLAQHPEKALVFQHGEGQRIPPGYHVTEIMDVRYASMDCGGRANAWRETVIQLMDPRGEEEAVFMPVRKFLSIYRRVAASVALEGAAELRFEYGNPALRYRVGGLEVQGEALVVHLLPPQVACKATDRAKEAGCCDPGLPLRLNARPGP</sequence>
<proteinExistence type="predicted"/>
<evidence type="ECO:0000313" key="1">
    <source>
        <dbReference type="EMBL" id="AFV77341.1"/>
    </source>
</evidence>
<dbReference type="EMBL" id="CP003250">
    <property type="protein sequence ID" value="AFV77341.1"/>
    <property type="molecule type" value="Genomic_DNA"/>
</dbReference>
<organism evidence="1 2">
    <name type="scientific">Thermus oshimai JL-2</name>
    <dbReference type="NCBI Taxonomy" id="751945"/>
    <lineage>
        <taxon>Bacteria</taxon>
        <taxon>Thermotogati</taxon>
        <taxon>Deinococcota</taxon>
        <taxon>Deinococci</taxon>
        <taxon>Thermales</taxon>
        <taxon>Thermaceae</taxon>
        <taxon>Thermus</taxon>
    </lineage>
</organism>